<sequence length="299" mass="33829">MTESNNHCGYAAIVGRPNVGKSTLLNRLLGFRLAITSHKAQTTRHTILGINTLAGGQVIYVDTPGIHQRSDNAMNRYLNRTAKTALADVDLLIFVVDALSWNSEDEKVLTLIKQVETPTILAVNKVDRIKQKERLLPYLSELSSRHHFIEIVPVSAKSGRNLDTLQELVLRTLPEAENFYPDDQLTDRPEKFFAAEMIREQITRRYAKELPYAVSVEIERFEELSGLYRIHAVIWVEKAGQKGILIGKDGQALKEVATQARKAMQQFFDCKVHLELWVKVKKSWSSDEAALVRLGYGES</sequence>
<keyword evidence="7" id="KW-0963">Cytoplasm</keyword>
<keyword evidence="4 7" id="KW-0547">Nucleotide-binding</keyword>
<dbReference type="OrthoDB" id="9805918at2"/>
<dbReference type="PANTHER" id="PTHR42698:SF1">
    <property type="entry name" value="GTPASE ERA, MITOCHONDRIAL"/>
    <property type="match status" value="1"/>
</dbReference>
<comment type="function">
    <text evidence="7">An essential GTPase that binds both GDP and GTP, with rapid nucleotide exchange. Plays a role in 16S rRNA processing and 30S ribosomal subunit biogenesis and possibly also in cell cycle regulation and energy metabolism.</text>
</comment>
<dbReference type="InterPro" id="IPR004044">
    <property type="entry name" value="KH_dom_type_2"/>
</dbReference>
<dbReference type="Gene3D" id="3.30.300.20">
    <property type="match status" value="1"/>
</dbReference>
<dbReference type="EMBL" id="MARB01000014">
    <property type="protein sequence ID" value="ODJ87124.1"/>
    <property type="molecule type" value="Genomic_DNA"/>
</dbReference>
<feature type="domain" description="Era-type G" evidence="11">
    <location>
        <begin position="7"/>
        <end position="175"/>
    </location>
</feature>
<dbReference type="SUPFAM" id="SSF54814">
    <property type="entry name" value="Prokaryotic type KH domain (KH-domain type II)"/>
    <property type="match status" value="1"/>
</dbReference>
<dbReference type="FunFam" id="3.30.300.20:FF:000003">
    <property type="entry name" value="GTPase Era"/>
    <property type="match status" value="1"/>
</dbReference>
<comment type="similarity">
    <text evidence="1 7 8 9">Belongs to the TRAFAC class TrmE-Era-EngA-EngB-Septin-like GTPase superfamily. Era GTPase family.</text>
</comment>
<dbReference type="GO" id="GO:0070181">
    <property type="term" value="F:small ribosomal subunit rRNA binding"/>
    <property type="evidence" value="ECO:0007669"/>
    <property type="project" value="UniProtKB-UniRule"/>
</dbReference>
<keyword evidence="5 7" id="KW-0694">RNA-binding</keyword>
<feature type="region of interest" description="G3" evidence="8">
    <location>
        <begin position="62"/>
        <end position="65"/>
    </location>
</feature>
<dbReference type="NCBIfam" id="TIGR00436">
    <property type="entry name" value="era"/>
    <property type="match status" value="1"/>
</dbReference>
<dbReference type="RefSeq" id="WP_069125678.1">
    <property type="nucleotide sequence ID" value="NZ_MARB01000014.1"/>
</dbReference>
<dbReference type="PANTHER" id="PTHR42698">
    <property type="entry name" value="GTPASE ERA"/>
    <property type="match status" value="1"/>
</dbReference>
<feature type="region of interest" description="G5" evidence="8">
    <location>
        <begin position="154"/>
        <end position="156"/>
    </location>
</feature>
<evidence type="ECO:0000256" key="8">
    <source>
        <dbReference type="PROSITE-ProRule" id="PRU01050"/>
    </source>
</evidence>
<dbReference type="GO" id="GO:0005829">
    <property type="term" value="C:cytosol"/>
    <property type="evidence" value="ECO:0007669"/>
    <property type="project" value="TreeGrafter"/>
</dbReference>
<evidence type="ECO:0000259" key="11">
    <source>
        <dbReference type="PROSITE" id="PS51713"/>
    </source>
</evidence>
<name>A0A7Z0VL11_9GAMM</name>
<dbReference type="AlphaFoldDB" id="A0A7Z0VL11"/>
<dbReference type="NCBIfam" id="NF000908">
    <property type="entry name" value="PRK00089.1"/>
    <property type="match status" value="1"/>
</dbReference>
<dbReference type="HAMAP" id="MF_00367">
    <property type="entry name" value="GTPase_Era"/>
    <property type="match status" value="1"/>
</dbReference>
<dbReference type="CDD" id="cd04163">
    <property type="entry name" value="Era"/>
    <property type="match status" value="1"/>
</dbReference>
<comment type="subunit">
    <text evidence="7">Monomer.</text>
</comment>
<feature type="region of interest" description="G4" evidence="8">
    <location>
        <begin position="124"/>
        <end position="127"/>
    </location>
</feature>
<proteinExistence type="inferred from homology"/>
<keyword evidence="3 7" id="KW-0690">Ribosome biogenesis</keyword>
<evidence type="ECO:0000256" key="5">
    <source>
        <dbReference type="ARBA" id="ARBA00022884"/>
    </source>
</evidence>
<dbReference type="PROSITE" id="PS50823">
    <property type="entry name" value="KH_TYPE_2"/>
    <property type="match status" value="1"/>
</dbReference>
<evidence type="ECO:0000256" key="9">
    <source>
        <dbReference type="RuleBase" id="RU003761"/>
    </source>
</evidence>
<keyword evidence="7" id="KW-1003">Cell membrane</keyword>
<feature type="binding site" evidence="7">
    <location>
        <begin position="124"/>
        <end position="127"/>
    </location>
    <ligand>
        <name>GTP</name>
        <dbReference type="ChEBI" id="CHEBI:37565"/>
    </ligand>
</feature>
<feature type="binding site" evidence="7">
    <location>
        <begin position="15"/>
        <end position="22"/>
    </location>
    <ligand>
        <name>GTP</name>
        <dbReference type="ChEBI" id="CHEBI:37565"/>
    </ligand>
</feature>
<dbReference type="Pfam" id="PF07650">
    <property type="entry name" value="KH_2"/>
    <property type="match status" value="1"/>
</dbReference>
<keyword evidence="7" id="KW-0472">Membrane</keyword>
<dbReference type="Gene3D" id="3.40.50.300">
    <property type="entry name" value="P-loop containing nucleotide triphosphate hydrolases"/>
    <property type="match status" value="1"/>
</dbReference>
<feature type="region of interest" description="G1" evidence="8">
    <location>
        <begin position="15"/>
        <end position="22"/>
    </location>
</feature>
<evidence type="ECO:0000313" key="13">
    <source>
        <dbReference type="Proteomes" id="UP000094769"/>
    </source>
</evidence>
<organism evidence="12 13">
    <name type="scientific">Candidatus Thiodiazotropha endolucinida</name>
    <dbReference type="NCBI Taxonomy" id="1655433"/>
    <lineage>
        <taxon>Bacteria</taxon>
        <taxon>Pseudomonadati</taxon>
        <taxon>Pseudomonadota</taxon>
        <taxon>Gammaproteobacteria</taxon>
        <taxon>Chromatiales</taxon>
        <taxon>Sedimenticolaceae</taxon>
        <taxon>Candidatus Thiodiazotropha</taxon>
    </lineage>
</organism>
<dbReference type="InterPro" id="IPR015946">
    <property type="entry name" value="KH_dom-like_a/b"/>
</dbReference>
<dbReference type="InterPro" id="IPR006073">
    <property type="entry name" value="GTP-bd"/>
</dbReference>
<dbReference type="Pfam" id="PF01926">
    <property type="entry name" value="MMR_HSR1"/>
    <property type="match status" value="1"/>
</dbReference>
<dbReference type="FunFam" id="3.40.50.300:FF:000094">
    <property type="entry name" value="GTPase Era"/>
    <property type="match status" value="1"/>
</dbReference>
<keyword evidence="6 7" id="KW-0342">GTP-binding</keyword>
<comment type="subcellular location">
    <subcellularLocation>
        <location evidence="7">Cytoplasm</location>
    </subcellularLocation>
    <subcellularLocation>
        <location evidence="7">Cell membrane</location>
        <topology evidence="7">Peripheral membrane protein</topology>
    </subcellularLocation>
</comment>
<dbReference type="InterPro" id="IPR030388">
    <property type="entry name" value="G_ERA_dom"/>
</dbReference>
<evidence type="ECO:0000256" key="6">
    <source>
        <dbReference type="ARBA" id="ARBA00023134"/>
    </source>
</evidence>
<feature type="region of interest" description="G2" evidence="8">
    <location>
        <begin position="41"/>
        <end position="45"/>
    </location>
</feature>
<evidence type="ECO:0000313" key="12">
    <source>
        <dbReference type="EMBL" id="ODJ87124.1"/>
    </source>
</evidence>
<dbReference type="Proteomes" id="UP000094769">
    <property type="component" value="Unassembled WGS sequence"/>
</dbReference>
<evidence type="ECO:0000256" key="2">
    <source>
        <dbReference type="ARBA" id="ARBA00020484"/>
    </source>
</evidence>
<comment type="caution">
    <text evidence="12">The sequence shown here is derived from an EMBL/GenBank/DDBJ whole genome shotgun (WGS) entry which is preliminary data.</text>
</comment>
<feature type="domain" description="KH type-2" evidence="10">
    <location>
        <begin position="198"/>
        <end position="282"/>
    </location>
</feature>
<dbReference type="GO" id="GO:0005886">
    <property type="term" value="C:plasma membrane"/>
    <property type="evidence" value="ECO:0007669"/>
    <property type="project" value="UniProtKB-SubCell"/>
</dbReference>
<dbReference type="NCBIfam" id="TIGR00231">
    <property type="entry name" value="small_GTP"/>
    <property type="match status" value="1"/>
</dbReference>
<dbReference type="InterPro" id="IPR027417">
    <property type="entry name" value="P-loop_NTPase"/>
</dbReference>
<dbReference type="InterPro" id="IPR009019">
    <property type="entry name" value="KH_sf_prok-type"/>
</dbReference>
<dbReference type="GO" id="GO:0043024">
    <property type="term" value="F:ribosomal small subunit binding"/>
    <property type="evidence" value="ECO:0007669"/>
    <property type="project" value="TreeGrafter"/>
</dbReference>
<reference evidence="12 13" key="1">
    <citation type="submission" date="2016-06" db="EMBL/GenBank/DDBJ databases">
        <title>Genome sequence of endosymbiont of Candidatus Endolucinida thiodiazotropha.</title>
        <authorList>
            <person name="Poehlein A."/>
            <person name="Koenig S."/>
            <person name="Heiden S.E."/>
            <person name="Thuermer A."/>
            <person name="Voget S."/>
            <person name="Daniel R."/>
            <person name="Markert S."/>
            <person name="Gros O."/>
            <person name="Schweder T."/>
        </authorList>
    </citation>
    <scope>NUCLEOTIDE SEQUENCE [LARGE SCALE GENOMIC DNA]</scope>
    <source>
        <strain evidence="12 13">COS</strain>
    </source>
</reference>
<evidence type="ECO:0000259" key="10">
    <source>
        <dbReference type="PROSITE" id="PS50823"/>
    </source>
</evidence>
<dbReference type="GO" id="GO:0000028">
    <property type="term" value="P:ribosomal small subunit assembly"/>
    <property type="evidence" value="ECO:0007669"/>
    <property type="project" value="TreeGrafter"/>
</dbReference>
<dbReference type="InterPro" id="IPR005662">
    <property type="entry name" value="GTPase_Era-like"/>
</dbReference>
<keyword evidence="13" id="KW-1185">Reference proteome</keyword>
<dbReference type="InterPro" id="IPR005225">
    <property type="entry name" value="Small_GTP-bd"/>
</dbReference>
<dbReference type="PRINTS" id="PR00326">
    <property type="entry name" value="GTP1OBG"/>
</dbReference>
<feature type="binding site" evidence="7">
    <location>
        <begin position="62"/>
        <end position="66"/>
    </location>
    <ligand>
        <name>GTP</name>
        <dbReference type="ChEBI" id="CHEBI:37565"/>
    </ligand>
</feature>
<dbReference type="GO" id="GO:0005525">
    <property type="term" value="F:GTP binding"/>
    <property type="evidence" value="ECO:0007669"/>
    <property type="project" value="UniProtKB-UniRule"/>
</dbReference>
<dbReference type="CDD" id="cd22534">
    <property type="entry name" value="KH-II_Era"/>
    <property type="match status" value="1"/>
</dbReference>
<evidence type="ECO:0000256" key="3">
    <source>
        <dbReference type="ARBA" id="ARBA00022517"/>
    </source>
</evidence>
<keyword evidence="7" id="KW-0699">rRNA-binding</keyword>
<protein>
    <recommendedName>
        <fullName evidence="2 7">GTPase Era</fullName>
    </recommendedName>
</protein>
<dbReference type="GO" id="GO:0003924">
    <property type="term" value="F:GTPase activity"/>
    <property type="evidence" value="ECO:0007669"/>
    <property type="project" value="UniProtKB-UniRule"/>
</dbReference>
<dbReference type="SUPFAM" id="SSF52540">
    <property type="entry name" value="P-loop containing nucleoside triphosphate hydrolases"/>
    <property type="match status" value="1"/>
</dbReference>
<accession>A0A7Z0VL11</accession>
<evidence type="ECO:0000256" key="4">
    <source>
        <dbReference type="ARBA" id="ARBA00022741"/>
    </source>
</evidence>
<evidence type="ECO:0000256" key="1">
    <source>
        <dbReference type="ARBA" id="ARBA00007921"/>
    </source>
</evidence>
<gene>
    <name evidence="12" type="primary">era_1</name>
    <name evidence="7" type="synonym">era</name>
    <name evidence="12" type="ORF">CODIS_26410</name>
</gene>
<dbReference type="PROSITE" id="PS51713">
    <property type="entry name" value="G_ERA"/>
    <property type="match status" value="1"/>
</dbReference>
<evidence type="ECO:0000256" key="7">
    <source>
        <dbReference type="HAMAP-Rule" id="MF_00367"/>
    </source>
</evidence>